<evidence type="ECO:0000313" key="4">
    <source>
        <dbReference type="EMBL" id="SEM14852.1"/>
    </source>
</evidence>
<organism evidence="4 5">
    <name type="scientific">Stigmatella aurantiaca</name>
    <dbReference type="NCBI Taxonomy" id="41"/>
    <lineage>
        <taxon>Bacteria</taxon>
        <taxon>Pseudomonadati</taxon>
        <taxon>Myxococcota</taxon>
        <taxon>Myxococcia</taxon>
        <taxon>Myxococcales</taxon>
        <taxon>Cystobacterineae</taxon>
        <taxon>Archangiaceae</taxon>
        <taxon>Stigmatella</taxon>
    </lineage>
</organism>
<sequence length="185" mass="20052">MRIVAGSARGRALQGPKPTSRHIRPTADRVRETLFNVLGQFLEGQAVLDLYAGTGALGLEALSRGAGRAVLVDSDREAQALCQQNTQALGFSDQVELLSLPVARAVAQLSQQGQAFELIFADPPYAARVVETVLEQVTRSKLLTAGGMLVVEHDKREEAPEGHEGLERVDQRKFGDTVASFYRNP</sequence>
<keyword evidence="2 4" id="KW-0808">Transferase</keyword>
<dbReference type="GO" id="GO:0008168">
    <property type="term" value="F:methyltransferase activity"/>
    <property type="evidence" value="ECO:0007669"/>
    <property type="project" value="UniProtKB-KW"/>
</dbReference>
<evidence type="ECO:0000256" key="1">
    <source>
        <dbReference type="ARBA" id="ARBA00022603"/>
    </source>
</evidence>
<dbReference type="Proteomes" id="UP000182719">
    <property type="component" value="Unassembled WGS sequence"/>
</dbReference>
<name>A0A1H7VZU2_STIAU</name>
<keyword evidence="5" id="KW-1185">Reference proteome</keyword>
<dbReference type="PANTHER" id="PTHR43542">
    <property type="entry name" value="METHYLTRANSFERASE"/>
    <property type="match status" value="1"/>
</dbReference>
<reference evidence="5" key="1">
    <citation type="submission" date="2016-10" db="EMBL/GenBank/DDBJ databases">
        <authorList>
            <person name="Varghese N."/>
            <person name="Submissions S."/>
        </authorList>
    </citation>
    <scope>NUCLEOTIDE SEQUENCE [LARGE SCALE GENOMIC DNA]</scope>
    <source>
        <strain evidence="5">DSM 17044</strain>
    </source>
</reference>
<dbReference type="AlphaFoldDB" id="A0A1H7VZU2"/>
<dbReference type="Pfam" id="PF03602">
    <property type="entry name" value="Cons_hypoth95"/>
    <property type="match status" value="1"/>
</dbReference>
<dbReference type="RefSeq" id="WP_075008546.1">
    <property type="nucleotide sequence ID" value="NZ_FOAP01000012.1"/>
</dbReference>
<dbReference type="PANTHER" id="PTHR43542:SF1">
    <property type="entry name" value="METHYLTRANSFERASE"/>
    <property type="match status" value="1"/>
</dbReference>
<keyword evidence="1 4" id="KW-0489">Methyltransferase</keyword>
<proteinExistence type="predicted"/>
<dbReference type="OrthoDB" id="9803017at2"/>
<dbReference type="Gene3D" id="3.40.50.150">
    <property type="entry name" value="Vaccinia Virus protein VP39"/>
    <property type="match status" value="1"/>
</dbReference>
<gene>
    <name evidence="4" type="ORF">SAMN05444354_11291</name>
</gene>
<dbReference type="SUPFAM" id="SSF53335">
    <property type="entry name" value="S-adenosyl-L-methionine-dependent methyltransferases"/>
    <property type="match status" value="1"/>
</dbReference>
<protein>
    <submittedName>
        <fullName evidence="4">16S rRNA (Guanine(966)-N(2))-methyltransferase RsmD</fullName>
    </submittedName>
</protein>
<dbReference type="NCBIfam" id="TIGR00095">
    <property type="entry name" value="16S rRNA (guanine(966)-N(2))-methyltransferase RsmD"/>
    <property type="match status" value="1"/>
</dbReference>
<dbReference type="CDD" id="cd02440">
    <property type="entry name" value="AdoMet_MTases"/>
    <property type="match status" value="1"/>
</dbReference>
<dbReference type="PROSITE" id="PS00092">
    <property type="entry name" value="N6_MTASE"/>
    <property type="match status" value="1"/>
</dbReference>
<dbReference type="GO" id="GO:0031167">
    <property type="term" value="P:rRNA methylation"/>
    <property type="evidence" value="ECO:0007669"/>
    <property type="project" value="InterPro"/>
</dbReference>
<dbReference type="GO" id="GO:0003676">
    <property type="term" value="F:nucleic acid binding"/>
    <property type="evidence" value="ECO:0007669"/>
    <property type="project" value="InterPro"/>
</dbReference>
<dbReference type="InterPro" id="IPR004398">
    <property type="entry name" value="RNA_MeTrfase_RsmD"/>
</dbReference>
<feature type="region of interest" description="Disordered" evidence="3">
    <location>
        <begin position="1"/>
        <end position="23"/>
    </location>
</feature>
<dbReference type="InterPro" id="IPR002052">
    <property type="entry name" value="DNA_methylase_N6_adenine_CS"/>
</dbReference>
<evidence type="ECO:0000313" key="5">
    <source>
        <dbReference type="Proteomes" id="UP000182719"/>
    </source>
</evidence>
<accession>A0A1H7VZU2</accession>
<dbReference type="PIRSF" id="PIRSF004553">
    <property type="entry name" value="CHP00095"/>
    <property type="match status" value="1"/>
</dbReference>
<dbReference type="EMBL" id="FOAP01000012">
    <property type="protein sequence ID" value="SEM14852.1"/>
    <property type="molecule type" value="Genomic_DNA"/>
</dbReference>
<evidence type="ECO:0000256" key="3">
    <source>
        <dbReference type="SAM" id="MobiDB-lite"/>
    </source>
</evidence>
<evidence type="ECO:0000256" key="2">
    <source>
        <dbReference type="ARBA" id="ARBA00022679"/>
    </source>
</evidence>
<dbReference type="InterPro" id="IPR029063">
    <property type="entry name" value="SAM-dependent_MTases_sf"/>
</dbReference>